<dbReference type="InterPro" id="IPR036397">
    <property type="entry name" value="RNaseH_sf"/>
</dbReference>
<dbReference type="Gene3D" id="3.30.420.10">
    <property type="entry name" value="Ribonuclease H-like superfamily/Ribonuclease H"/>
    <property type="match status" value="1"/>
</dbReference>
<evidence type="ECO:0000259" key="1">
    <source>
        <dbReference type="Pfam" id="PF13358"/>
    </source>
</evidence>
<name>A0A0C9MWG1_9FUNG</name>
<proteinExistence type="predicted"/>
<dbReference type="OrthoDB" id="2266637at2759"/>
<sequence>MACSKRGTRAIVTVPTTKANATSILDVISATGLINASSRAPKRINKRKLGRITDGYSTGTVTGHYLSFLKFTLDEMDKYPEMKGHYVVDNAPIHSSVDIEKYIHSRGYRYVYLPPYSPELNPIEKFWSVIRSKVKQSKFLEKELLMTRISEARSSLYEVPQQRKIAICGICIIRATCTNASFTLLLSITGDEDQRISVDHDDPIITEVLNSSKALKTQKAYAQPNFEVSLMGIDGVLLTSSYQS</sequence>
<dbReference type="STRING" id="91626.A0A0C9MWG1"/>
<evidence type="ECO:0000313" key="3">
    <source>
        <dbReference type="Proteomes" id="UP000053815"/>
    </source>
</evidence>
<keyword evidence="3" id="KW-1185">Reference proteome</keyword>
<dbReference type="EMBL" id="DF837129">
    <property type="protein sequence ID" value="GAN11709.1"/>
    <property type="molecule type" value="Genomic_DNA"/>
</dbReference>
<dbReference type="PANTHER" id="PTHR46564:SF1">
    <property type="entry name" value="TRANSPOSASE"/>
    <property type="match status" value="1"/>
</dbReference>
<organism evidence="2">
    <name type="scientific">Mucor ambiguus</name>
    <dbReference type="NCBI Taxonomy" id="91626"/>
    <lineage>
        <taxon>Eukaryota</taxon>
        <taxon>Fungi</taxon>
        <taxon>Fungi incertae sedis</taxon>
        <taxon>Mucoromycota</taxon>
        <taxon>Mucoromycotina</taxon>
        <taxon>Mucoromycetes</taxon>
        <taxon>Mucorales</taxon>
        <taxon>Mucorineae</taxon>
        <taxon>Mucoraceae</taxon>
        <taxon>Mucor</taxon>
    </lineage>
</organism>
<feature type="domain" description="Tc1-like transposase DDE" evidence="1">
    <location>
        <begin position="68"/>
        <end position="142"/>
    </location>
</feature>
<dbReference type="PANTHER" id="PTHR46564">
    <property type="entry name" value="TRANSPOSASE"/>
    <property type="match status" value="1"/>
</dbReference>
<dbReference type="Proteomes" id="UP000053815">
    <property type="component" value="Unassembled WGS sequence"/>
</dbReference>
<reference evidence="2" key="1">
    <citation type="submission" date="2014-09" db="EMBL/GenBank/DDBJ databases">
        <title>Draft genome sequence of an oleaginous Mucoromycotina fungus Mucor ambiguus NBRC6742.</title>
        <authorList>
            <person name="Takeda I."/>
            <person name="Yamane N."/>
            <person name="Morita T."/>
            <person name="Tamano K."/>
            <person name="Machida M."/>
            <person name="Baker S."/>
            <person name="Koike H."/>
        </authorList>
    </citation>
    <scope>NUCLEOTIDE SEQUENCE</scope>
    <source>
        <strain evidence="2">NBRC 6742</strain>
    </source>
</reference>
<evidence type="ECO:0000313" key="2">
    <source>
        <dbReference type="EMBL" id="GAN11709.1"/>
    </source>
</evidence>
<dbReference type="AlphaFoldDB" id="A0A0C9MWG1"/>
<protein>
    <recommendedName>
        <fullName evidence="1">Tc1-like transposase DDE domain-containing protein</fullName>
    </recommendedName>
</protein>
<accession>A0A0C9MWG1</accession>
<dbReference type="Pfam" id="PF13358">
    <property type="entry name" value="DDE_3"/>
    <property type="match status" value="1"/>
</dbReference>
<dbReference type="GO" id="GO:0003676">
    <property type="term" value="F:nucleic acid binding"/>
    <property type="evidence" value="ECO:0007669"/>
    <property type="project" value="InterPro"/>
</dbReference>
<dbReference type="InterPro" id="IPR038717">
    <property type="entry name" value="Tc1-like_DDE_dom"/>
</dbReference>
<gene>
    <name evidence="2" type="ORF">MAM1_0840c11291</name>
</gene>